<accession>A0ABM8BLX9</accession>
<protein>
    <submittedName>
        <fullName evidence="1">Uncharacterized protein</fullName>
    </submittedName>
</protein>
<evidence type="ECO:0000313" key="1">
    <source>
        <dbReference type="EMBL" id="BDR91901.1"/>
    </source>
</evidence>
<name>A0ABM8BLX9_9CREN</name>
<dbReference type="EMBL" id="AP026830">
    <property type="protein sequence ID" value="BDR91901.1"/>
    <property type="molecule type" value="Genomic_DNA"/>
</dbReference>
<proteinExistence type="predicted"/>
<dbReference type="Proteomes" id="UP001060771">
    <property type="component" value="Chromosome"/>
</dbReference>
<organism evidence="1 2">
    <name type="scientific">Vulcanisaeta souniana JCM 11219</name>
    <dbReference type="NCBI Taxonomy" id="1293586"/>
    <lineage>
        <taxon>Archaea</taxon>
        <taxon>Thermoproteota</taxon>
        <taxon>Thermoprotei</taxon>
        <taxon>Thermoproteales</taxon>
        <taxon>Thermoproteaceae</taxon>
        <taxon>Vulcanisaeta</taxon>
    </lineage>
</organism>
<sequence>MFRSDDDAREFICKFLTDMAVIYRELTKEEFIDLTQCKPST</sequence>
<evidence type="ECO:0000313" key="2">
    <source>
        <dbReference type="Proteomes" id="UP001060771"/>
    </source>
</evidence>
<reference evidence="2" key="1">
    <citation type="submission" date="2022-09" db="EMBL/GenBank/DDBJ databases">
        <title>Complete genome sequence of Vulcanisaeta souniana.</title>
        <authorList>
            <person name="Kato S."/>
            <person name="Itoh T."/>
            <person name="Ohkuma M."/>
        </authorList>
    </citation>
    <scope>NUCLEOTIDE SEQUENCE [LARGE SCALE GENOMIC DNA]</scope>
    <source>
        <strain evidence="2">JCM 11219</strain>
    </source>
</reference>
<gene>
    <name evidence="1" type="ORF">Vsou_09940</name>
</gene>
<keyword evidence="2" id="KW-1185">Reference proteome</keyword>